<dbReference type="RefSeq" id="WP_187247917.1">
    <property type="nucleotide sequence ID" value="NZ_JABVEC010000050.1"/>
</dbReference>
<dbReference type="EMBL" id="JABVEC010000050">
    <property type="protein sequence ID" value="MBC6470878.1"/>
    <property type="molecule type" value="Genomic_DNA"/>
</dbReference>
<proteinExistence type="predicted"/>
<accession>A0ABR7M2R9</accession>
<gene>
    <name evidence="2" type="ORF">HKK74_36125</name>
</gene>
<comment type="caution">
    <text evidence="2">The sequence shown here is derived from an EMBL/GenBank/DDBJ whole genome shotgun (WGS) entry which is preliminary data.</text>
</comment>
<evidence type="ECO:0000256" key="1">
    <source>
        <dbReference type="SAM" id="Phobius"/>
    </source>
</evidence>
<evidence type="ECO:0000313" key="2">
    <source>
        <dbReference type="EMBL" id="MBC6470878.1"/>
    </source>
</evidence>
<reference evidence="2 3" key="1">
    <citation type="submission" date="2020-06" db="EMBL/GenBank/DDBJ databases">
        <title>Actinomadura xiongansis sp. nov., isolated from soil of Baiyangdian.</title>
        <authorList>
            <person name="Zhang X."/>
        </authorList>
    </citation>
    <scope>NUCLEOTIDE SEQUENCE [LARGE SCALE GENOMIC DNA]</scope>
    <source>
        <strain evidence="2 3">HBUM206468</strain>
    </source>
</reference>
<name>A0ABR7M2R9_9ACTN</name>
<sequence>MVANASPRGDVFYSFVERAANLTSIPFALIGFGVTFWQLSKTKKAAESARDAAKIAQGEMSRASLLTLIPQLQRVEEELERAVRLNSSELVISWLANWRWQAGQVRGLLMVISPNDKKTLKAIQASVAAAALVKSSLIDDPDLDLSASTKPARDAMSIVTNEIGALATTHQIQTGGS</sequence>
<evidence type="ECO:0000313" key="3">
    <source>
        <dbReference type="Proteomes" id="UP000805614"/>
    </source>
</evidence>
<keyword evidence="1" id="KW-0472">Membrane</keyword>
<protein>
    <submittedName>
        <fullName evidence="2">Uncharacterized protein</fullName>
    </submittedName>
</protein>
<organism evidence="2 3">
    <name type="scientific">Actinomadura alba</name>
    <dbReference type="NCBI Taxonomy" id="406431"/>
    <lineage>
        <taxon>Bacteria</taxon>
        <taxon>Bacillati</taxon>
        <taxon>Actinomycetota</taxon>
        <taxon>Actinomycetes</taxon>
        <taxon>Streptosporangiales</taxon>
        <taxon>Thermomonosporaceae</taxon>
        <taxon>Actinomadura</taxon>
    </lineage>
</organism>
<keyword evidence="1" id="KW-0812">Transmembrane</keyword>
<keyword evidence="1" id="KW-1133">Transmembrane helix</keyword>
<feature type="transmembrane region" description="Helical" evidence="1">
    <location>
        <begin position="20"/>
        <end position="40"/>
    </location>
</feature>
<keyword evidence="3" id="KW-1185">Reference proteome</keyword>
<dbReference type="Proteomes" id="UP000805614">
    <property type="component" value="Unassembled WGS sequence"/>
</dbReference>